<dbReference type="Gene3D" id="3.40.710.10">
    <property type="entry name" value="DD-peptidase/beta-lactamase superfamily"/>
    <property type="match status" value="1"/>
</dbReference>
<organism evidence="2 3">
    <name type="scientific">Longispora fulva</name>
    <dbReference type="NCBI Taxonomy" id="619741"/>
    <lineage>
        <taxon>Bacteria</taxon>
        <taxon>Bacillati</taxon>
        <taxon>Actinomycetota</taxon>
        <taxon>Actinomycetes</taxon>
        <taxon>Micromonosporales</taxon>
        <taxon>Micromonosporaceae</taxon>
        <taxon>Longispora</taxon>
    </lineage>
</organism>
<comment type="caution">
    <text evidence="2">The sequence shown here is derived from an EMBL/GenBank/DDBJ whole genome shotgun (WGS) entry which is preliminary data.</text>
</comment>
<dbReference type="PANTHER" id="PTHR46825">
    <property type="entry name" value="D-ALANYL-D-ALANINE-CARBOXYPEPTIDASE/ENDOPEPTIDASE AMPH"/>
    <property type="match status" value="1"/>
</dbReference>
<dbReference type="InterPro" id="IPR001466">
    <property type="entry name" value="Beta-lactam-related"/>
</dbReference>
<dbReference type="RefSeq" id="WP_197002026.1">
    <property type="nucleotide sequence ID" value="NZ_BONS01000004.1"/>
</dbReference>
<sequence>MSVLHTHLRDIDLGRPHTDPPVDLAEALAACHVPGVSIALIEGGEVVDTLAAGVLCADRPEPVTDQTLFQAASISKAVAAACVLRLAADGTLDLDADVNDALTSWRVPANAGWQPRVTLRQLLGHTAGTTVHGLIGYPAGVPVPSVPELLDGRGNSDPVRVVSVPGTRFSYSGGGYTIMQQVLCDVTGRDYADLVAEQVLGPLGMTRSVFGPQPAGSTASGHRPGPVPLAGEAHTYPEMAAAGLWSTPTDLARLFLTLRASLNGEGSALLPRDMAGQMATRSTPHRAYGLGLQVQEPGEPRWIGHSGGNEGFQCDAKLFLDGGRGAVIMTNGDYGYALIAEALLPALAKGLGWPEASATPAGGPAVAGRFVGDDGEFVVTSDGPEFTLTAPGQAPLALRPADHGSWRAAGLNATVRFPSPDTLVIAQDAAPGADIHATLKI</sequence>
<evidence type="ECO:0000313" key="3">
    <source>
        <dbReference type="Proteomes" id="UP000622552"/>
    </source>
</evidence>
<evidence type="ECO:0000313" key="2">
    <source>
        <dbReference type="EMBL" id="MBG6134841.1"/>
    </source>
</evidence>
<gene>
    <name evidence="2" type="ORF">IW245_001035</name>
</gene>
<dbReference type="Pfam" id="PF00144">
    <property type="entry name" value="Beta-lactamase"/>
    <property type="match status" value="1"/>
</dbReference>
<protein>
    <submittedName>
        <fullName evidence="2">CubicO group peptidase (Beta-lactamase class C family)</fullName>
    </submittedName>
</protein>
<proteinExistence type="predicted"/>
<dbReference type="SUPFAM" id="SSF56601">
    <property type="entry name" value="beta-lactamase/transpeptidase-like"/>
    <property type="match status" value="1"/>
</dbReference>
<reference evidence="2" key="1">
    <citation type="submission" date="2020-11" db="EMBL/GenBank/DDBJ databases">
        <title>Sequencing the genomes of 1000 actinobacteria strains.</title>
        <authorList>
            <person name="Klenk H.-P."/>
        </authorList>
    </citation>
    <scope>NUCLEOTIDE SEQUENCE</scope>
    <source>
        <strain evidence="2">DSM 45356</strain>
    </source>
</reference>
<evidence type="ECO:0000259" key="1">
    <source>
        <dbReference type="Pfam" id="PF00144"/>
    </source>
</evidence>
<name>A0A8J7KIW4_9ACTN</name>
<accession>A0A8J7KIW4</accession>
<keyword evidence="3" id="KW-1185">Reference proteome</keyword>
<feature type="domain" description="Beta-lactamase-related" evidence="1">
    <location>
        <begin position="26"/>
        <end position="335"/>
    </location>
</feature>
<dbReference type="EMBL" id="JADOUF010000001">
    <property type="protein sequence ID" value="MBG6134841.1"/>
    <property type="molecule type" value="Genomic_DNA"/>
</dbReference>
<dbReference type="AlphaFoldDB" id="A0A8J7KIW4"/>
<dbReference type="PANTHER" id="PTHR46825:SF12">
    <property type="entry name" value="PENICILLIN-BINDING PROTEIN 4"/>
    <property type="match status" value="1"/>
</dbReference>
<dbReference type="InterPro" id="IPR050491">
    <property type="entry name" value="AmpC-like"/>
</dbReference>
<dbReference type="InterPro" id="IPR012338">
    <property type="entry name" value="Beta-lactam/transpept-like"/>
</dbReference>
<dbReference type="Proteomes" id="UP000622552">
    <property type="component" value="Unassembled WGS sequence"/>
</dbReference>